<name>A0A1H4CU78_9BACI</name>
<evidence type="ECO:0000259" key="1">
    <source>
        <dbReference type="Pfam" id="PF20239"/>
    </source>
</evidence>
<dbReference type="STRING" id="571932.SAMN05421743_106195"/>
<dbReference type="AlphaFoldDB" id="A0A1H4CU78"/>
<dbReference type="EMBL" id="FNQR01000006">
    <property type="protein sequence ID" value="SEA63859.1"/>
    <property type="molecule type" value="Genomic_DNA"/>
</dbReference>
<sequence length="204" mass="22359">MAGGNETGTYTYRVVPHESEVHGLVSLMEIQASRLRARVNPKGKPVRLLEQNRAQWDQLLIRRGLGALKCSQKLGSTLGPNALQATTSACHAEAPTADETEWVSIAALYEALARVTPSPIVELLNRAVAISMAFGTSFGLQIVDELNAESSLKGYHLLPSVRGDLLIKLGRFDEARTEFEQAASMTRNDREKELLLNRANDCES</sequence>
<feature type="domain" description="DUF6596" evidence="1">
    <location>
        <begin position="13"/>
        <end position="71"/>
    </location>
</feature>
<dbReference type="PANTHER" id="PTHR47756">
    <property type="entry name" value="BLL6612 PROTEIN-RELATED"/>
    <property type="match status" value="1"/>
</dbReference>
<dbReference type="PANTHER" id="PTHR47756:SF1">
    <property type="entry name" value="BLL0085 PROTEIN"/>
    <property type="match status" value="1"/>
</dbReference>
<reference evidence="2 3" key="1">
    <citation type="submission" date="2016-10" db="EMBL/GenBank/DDBJ databases">
        <authorList>
            <person name="de Groot N.N."/>
        </authorList>
    </citation>
    <scope>NUCLEOTIDE SEQUENCE [LARGE SCALE GENOMIC DNA]</scope>
    <source>
        <strain evidence="2 3">CCM7597</strain>
    </source>
</reference>
<dbReference type="Proteomes" id="UP000198584">
    <property type="component" value="Unassembled WGS sequence"/>
</dbReference>
<proteinExistence type="predicted"/>
<accession>A0A1H4CU78</accession>
<protein>
    <recommendedName>
        <fullName evidence="1">DUF6596 domain-containing protein</fullName>
    </recommendedName>
</protein>
<dbReference type="InterPro" id="IPR046531">
    <property type="entry name" value="DUF6596"/>
</dbReference>
<keyword evidence="3" id="KW-1185">Reference proteome</keyword>
<organism evidence="2 3">
    <name type="scientific">Thalassobacillus cyri</name>
    <dbReference type="NCBI Taxonomy" id="571932"/>
    <lineage>
        <taxon>Bacteria</taxon>
        <taxon>Bacillati</taxon>
        <taxon>Bacillota</taxon>
        <taxon>Bacilli</taxon>
        <taxon>Bacillales</taxon>
        <taxon>Bacillaceae</taxon>
        <taxon>Thalassobacillus</taxon>
    </lineage>
</organism>
<evidence type="ECO:0000313" key="2">
    <source>
        <dbReference type="EMBL" id="SEA63859.1"/>
    </source>
</evidence>
<evidence type="ECO:0000313" key="3">
    <source>
        <dbReference type="Proteomes" id="UP000198584"/>
    </source>
</evidence>
<dbReference type="Pfam" id="PF20239">
    <property type="entry name" value="DUF6596"/>
    <property type="match status" value="1"/>
</dbReference>
<gene>
    <name evidence="2" type="ORF">SAMN05421743_106195</name>
</gene>